<name>A0A8D8R0H4_9HEMI</name>
<proteinExistence type="predicted"/>
<dbReference type="AlphaFoldDB" id="A0A8D8R0H4"/>
<evidence type="ECO:0000313" key="1">
    <source>
        <dbReference type="EMBL" id="CAG6640287.1"/>
    </source>
</evidence>
<organism evidence="1">
    <name type="scientific">Cacopsylla melanoneura</name>
    <dbReference type="NCBI Taxonomy" id="428564"/>
    <lineage>
        <taxon>Eukaryota</taxon>
        <taxon>Metazoa</taxon>
        <taxon>Ecdysozoa</taxon>
        <taxon>Arthropoda</taxon>
        <taxon>Hexapoda</taxon>
        <taxon>Insecta</taxon>
        <taxon>Pterygota</taxon>
        <taxon>Neoptera</taxon>
        <taxon>Paraneoptera</taxon>
        <taxon>Hemiptera</taxon>
        <taxon>Sternorrhyncha</taxon>
        <taxon>Psylloidea</taxon>
        <taxon>Psyllidae</taxon>
        <taxon>Psyllinae</taxon>
        <taxon>Cacopsylla</taxon>
    </lineage>
</organism>
<dbReference type="EMBL" id="HBUF01111328">
    <property type="protein sequence ID" value="CAG6640287.1"/>
    <property type="molecule type" value="Transcribed_RNA"/>
</dbReference>
<accession>A0A8D8R0H4</accession>
<protein>
    <submittedName>
        <fullName evidence="1">Uncharacterized protein</fullName>
    </submittedName>
</protein>
<reference evidence="1" key="1">
    <citation type="submission" date="2021-05" db="EMBL/GenBank/DDBJ databases">
        <authorList>
            <person name="Alioto T."/>
            <person name="Alioto T."/>
            <person name="Gomez Garrido J."/>
        </authorList>
    </citation>
    <scope>NUCLEOTIDE SEQUENCE</scope>
</reference>
<sequence length="108" mass="12601">MKGCNKGSPSDTVLDFTPRITFLRNLLHSPESCAVPCFSWPACRTSPLWTVFPVKRRFFNLPDPATYLVSDDFLGLLFRVKYSLKSKFYFTWRFKPFYNIFNSSAQPQ</sequence>